<reference evidence="1" key="1">
    <citation type="submission" date="2023-04" db="EMBL/GenBank/DDBJ databases">
        <title>Draft Genome sequencing of Naganishia species isolated from polar environments using Oxford Nanopore Technology.</title>
        <authorList>
            <person name="Leo P."/>
            <person name="Venkateswaran K."/>
        </authorList>
    </citation>
    <scope>NUCLEOTIDE SEQUENCE</scope>
    <source>
        <strain evidence="1">MNA-CCFEE 5425</strain>
    </source>
</reference>
<dbReference type="Proteomes" id="UP001243375">
    <property type="component" value="Unassembled WGS sequence"/>
</dbReference>
<dbReference type="EMBL" id="JASBWU010000035">
    <property type="protein sequence ID" value="KAJ9110829.1"/>
    <property type="molecule type" value="Genomic_DNA"/>
</dbReference>
<organism evidence="1 2">
    <name type="scientific">Naganishia vaughanmartiniae</name>
    <dbReference type="NCBI Taxonomy" id="1424756"/>
    <lineage>
        <taxon>Eukaryota</taxon>
        <taxon>Fungi</taxon>
        <taxon>Dikarya</taxon>
        <taxon>Basidiomycota</taxon>
        <taxon>Agaricomycotina</taxon>
        <taxon>Tremellomycetes</taxon>
        <taxon>Filobasidiales</taxon>
        <taxon>Filobasidiaceae</taxon>
        <taxon>Naganishia</taxon>
    </lineage>
</organism>
<gene>
    <name evidence="1" type="ORF">QFC22_006686</name>
</gene>
<name>A0ACC2WGD5_9TREE</name>
<evidence type="ECO:0000313" key="1">
    <source>
        <dbReference type="EMBL" id="KAJ9110829.1"/>
    </source>
</evidence>
<proteinExistence type="predicted"/>
<accession>A0ACC2WGD5</accession>
<comment type="caution">
    <text evidence="1">The sequence shown here is derived from an EMBL/GenBank/DDBJ whole genome shotgun (WGS) entry which is preliminary data.</text>
</comment>
<sequence length="163" mass="17551">MAKPTAKFASQRSWWTSDNPTQSKGLSKAAVGKKQSTPAAVKKAAAAAAKKAVTAAAKDATASVGSAIVPLTSTIQHQPTAPRPGLCLANVKDKWKGQPPLRTRTWTMKGGRPLKYHHHQNQMTGDMNRMNVPTEPLKDRSQPVKLKVKRISNPPRGTIALDT</sequence>
<keyword evidence="2" id="KW-1185">Reference proteome</keyword>
<evidence type="ECO:0000313" key="2">
    <source>
        <dbReference type="Proteomes" id="UP001243375"/>
    </source>
</evidence>
<protein>
    <submittedName>
        <fullName evidence="1">Uncharacterized protein</fullName>
    </submittedName>
</protein>